<keyword evidence="2" id="KW-1185">Reference proteome</keyword>
<dbReference type="EMBL" id="AP026560">
    <property type="protein sequence ID" value="BDP42964.1"/>
    <property type="molecule type" value="Genomic_DNA"/>
</dbReference>
<dbReference type="RefSeq" id="WP_264775636.1">
    <property type="nucleotide sequence ID" value="NZ_AP026560.1"/>
</dbReference>
<dbReference type="SMART" id="SM00855">
    <property type="entry name" value="PGAM"/>
    <property type="match status" value="1"/>
</dbReference>
<sequence>MHLLLIRHAQSGNNHIEGTPDYLKGRLADPPLTELGHRQASRLADWAARDGFSQRITHLYTSLTTRAVQTATPLARALHLKVHGLTEAYECGGLNSGSGGGFTPVVGRDHASLQVDCPALLWPEEIHGQAWDGGCEPWESARFATRAASVTARLRMVADKVDVVALITHHDFAQYLIADLLELPTSHGEALTFRLNNTATAYIELNVAPDGKTQRVLHWFNRACHLTADSVTL</sequence>
<dbReference type="SUPFAM" id="SSF53254">
    <property type="entry name" value="Phosphoglycerate mutase-like"/>
    <property type="match status" value="1"/>
</dbReference>
<proteinExistence type="predicted"/>
<accession>A0ABM8AGP6</accession>
<name>A0ABM8AGP6_9DEIO</name>
<dbReference type="PANTHER" id="PTHR48100">
    <property type="entry name" value="BROAD-SPECIFICITY PHOSPHATASE YOR283W-RELATED"/>
    <property type="match status" value="1"/>
</dbReference>
<dbReference type="CDD" id="cd07067">
    <property type="entry name" value="HP_PGM_like"/>
    <property type="match status" value="1"/>
</dbReference>
<reference evidence="1" key="1">
    <citation type="submission" date="2022-07" db="EMBL/GenBank/DDBJ databases">
        <title>Complete Genome Sequence of the Radioresistant Bacterium Deinococcus aetherius ST0316, Isolated from the Air Dust collected in Lower Stratosphere above Japan.</title>
        <authorList>
            <person name="Satoh K."/>
            <person name="Hagiwara K."/>
            <person name="Katsumata K."/>
            <person name="Kubo A."/>
            <person name="Yokobori S."/>
            <person name="Yamagishi A."/>
            <person name="Oono Y."/>
            <person name="Narumi I."/>
        </authorList>
    </citation>
    <scope>NUCLEOTIDE SEQUENCE</scope>
    <source>
        <strain evidence="1">ST0316</strain>
    </source>
</reference>
<evidence type="ECO:0000313" key="1">
    <source>
        <dbReference type="EMBL" id="BDP42964.1"/>
    </source>
</evidence>
<dbReference type="Proteomes" id="UP001064971">
    <property type="component" value="Chromosome"/>
</dbReference>
<gene>
    <name evidence="1" type="ORF">DAETH_29330</name>
</gene>
<dbReference type="InterPro" id="IPR029033">
    <property type="entry name" value="His_PPase_superfam"/>
</dbReference>
<dbReference type="InterPro" id="IPR050275">
    <property type="entry name" value="PGM_Phosphatase"/>
</dbReference>
<dbReference type="Gene3D" id="3.40.50.1240">
    <property type="entry name" value="Phosphoglycerate mutase-like"/>
    <property type="match status" value="1"/>
</dbReference>
<dbReference type="PANTHER" id="PTHR48100:SF1">
    <property type="entry name" value="HISTIDINE PHOSPHATASE FAMILY PROTEIN-RELATED"/>
    <property type="match status" value="1"/>
</dbReference>
<dbReference type="Pfam" id="PF00300">
    <property type="entry name" value="His_Phos_1"/>
    <property type="match status" value="1"/>
</dbReference>
<evidence type="ECO:0000313" key="2">
    <source>
        <dbReference type="Proteomes" id="UP001064971"/>
    </source>
</evidence>
<protein>
    <submittedName>
        <fullName evidence="1">Phosphoglycerate mutase</fullName>
    </submittedName>
</protein>
<organism evidence="1 2">
    <name type="scientific">Deinococcus aetherius</name>
    <dbReference type="NCBI Taxonomy" id="200252"/>
    <lineage>
        <taxon>Bacteria</taxon>
        <taxon>Thermotogati</taxon>
        <taxon>Deinococcota</taxon>
        <taxon>Deinococci</taxon>
        <taxon>Deinococcales</taxon>
        <taxon>Deinococcaceae</taxon>
        <taxon>Deinococcus</taxon>
    </lineage>
</organism>
<dbReference type="InterPro" id="IPR013078">
    <property type="entry name" value="His_Pase_superF_clade-1"/>
</dbReference>